<evidence type="ECO:0000256" key="1">
    <source>
        <dbReference type="ARBA" id="ARBA00023002"/>
    </source>
</evidence>
<dbReference type="InterPro" id="IPR041854">
    <property type="entry name" value="BFD-like_2Fe2S-bd_dom_sf"/>
</dbReference>
<dbReference type="EMBL" id="QYBC01000003">
    <property type="protein sequence ID" value="RYB06630.1"/>
    <property type="molecule type" value="Genomic_DNA"/>
</dbReference>
<dbReference type="PANTHER" id="PTHR42949:SF3">
    <property type="entry name" value="ANAEROBIC GLYCEROL-3-PHOSPHATE DEHYDROGENASE SUBUNIT B"/>
    <property type="match status" value="1"/>
</dbReference>
<comment type="caution">
    <text evidence="5">The sequence shown here is derived from an EMBL/GenBank/DDBJ whole genome shotgun (WGS) entry which is preliminary data.</text>
</comment>
<dbReference type="Gene3D" id="3.50.50.60">
    <property type="entry name" value="FAD/NAD(P)-binding domain"/>
    <property type="match status" value="3"/>
</dbReference>
<reference evidence="5 6" key="2">
    <citation type="submission" date="2019-02" db="EMBL/GenBank/DDBJ databases">
        <title>'Lichenibacterium ramalinii' gen. nov. sp. nov., 'Lichenibacterium minor' gen. nov. sp. nov.</title>
        <authorList>
            <person name="Pankratov T."/>
        </authorList>
    </citation>
    <scope>NUCLEOTIDE SEQUENCE [LARGE SCALE GENOMIC DNA]</scope>
    <source>
        <strain evidence="5 6">RmlP001</strain>
    </source>
</reference>
<dbReference type="Gene3D" id="3.30.9.10">
    <property type="entry name" value="D-Amino Acid Oxidase, subunit A, domain 2"/>
    <property type="match status" value="1"/>
</dbReference>
<keyword evidence="6" id="KW-1185">Reference proteome</keyword>
<evidence type="ECO:0000259" key="4">
    <source>
        <dbReference type="Pfam" id="PF07992"/>
    </source>
</evidence>
<dbReference type="InterPro" id="IPR006076">
    <property type="entry name" value="FAD-dep_OxRdtase"/>
</dbReference>
<dbReference type="Gene3D" id="3.10.20.440">
    <property type="entry name" value="2Fe-2S iron-sulphur cluster binding domain, sarcosine oxidase, alpha subunit, N-terminal domain"/>
    <property type="match status" value="1"/>
</dbReference>
<dbReference type="InterPro" id="IPR036010">
    <property type="entry name" value="2Fe-2S_ferredoxin-like_sf"/>
</dbReference>
<evidence type="ECO:0000259" key="2">
    <source>
        <dbReference type="Pfam" id="PF01266"/>
    </source>
</evidence>
<dbReference type="Pfam" id="PF07992">
    <property type="entry name" value="Pyr_redox_2"/>
    <property type="match status" value="1"/>
</dbReference>
<protein>
    <submittedName>
        <fullName evidence="5">FAD-dependent oxidoreductase</fullName>
    </submittedName>
</protein>
<dbReference type="InterPro" id="IPR051691">
    <property type="entry name" value="Metab_Enz_Cyan_OpOx_G3PDH"/>
</dbReference>
<dbReference type="InterPro" id="IPR042204">
    <property type="entry name" value="2Fe-2S-bd_N"/>
</dbReference>
<feature type="domain" description="FAD/NAD(P)-binding" evidence="4">
    <location>
        <begin position="111"/>
        <end position="428"/>
    </location>
</feature>
<dbReference type="Pfam" id="PF13510">
    <property type="entry name" value="Fer2_4"/>
    <property type="match status" value="1"/>
</dbReference>
<organism evidence="5 6">
    <name type="scientific">Lichenibacterium ramalinae</name>
    <dbReference type="NCBI Taxonomy" id="2316527"/>
    <lineage>
        <taxon>Bacteria</taxon>
        <taxon>Pseudomonadati</taxon>
        <taxon>Pseudomonadota</taxon>
        <taxon>Alphaproteobacteria</taxon>
        <taxon>Hyphomicrobiales</taxon>
        <taxon>Lichenihabitantaceae</taxon>
        <taxon>Lichenibacterium</taxon>
    </lineage>
</organism>
<dbReference type="AlphaFoldDB" id="A0A4Q2RID5"/>
<dbReference type="RefSeq" id="WP_129217987.1">
    <property type="nucleotide sequence ID" value="NZ_QYBC01000003.1"/>
</dbReference>
<dbReference type="Pfam" id="PF04324">
    <property type="entry name" value="Fer2_BFD"/>
    <property type="match status" value="1"/>
</dbReference>
<keyword evidence="1" id="KW-0560">Oxidoreductase</keyword>
<dbReference type="PRINTS" id="PR00411">
    <property type="entry name" value="PNDRDTASEI"/>
</dbReference>
<evidence type="ECO:0000259" key="3">
    <source>
        <dbReference type="Pfam" id="PF04324"/>
    </source>
</evidence>
<proteinExistence type="predicted"/>
<dbReference type="SUPFAM" id="SSF51905">
    <property type="entry name" value="FAD/NAD(P)-binding domain"/>
    <property type="match status" value="2"/>
</dbReference>
<dbReference type="Gene3D" id="1.10.10.1100">
    <property type="entry name" value="BFD-like [2Fe-2S]-binding domain"/>
    <property type="match status" value="1"/>
</dbReference>
<evidence type="ECO:0000313" key="6">
    <source>
        <dbReference type="Proteomes" id="UP000289411"/>
    </source>
</evidence>
<feature type="domain" description="FAD dependent oxidoreductase" evidence="2">
    <location>
        <begin position="592"/>
        <end position="945"/>
    </location>
</feature>
<dbReference type="InterPro" id="IPR007419">
    <property type="entry name" value="BFD-like_2Fe2S-bd_dom"/>
</dbReference>
<dbReference type="CDD" id="cd19946">
    <property type="entry name" value="GlpA-like_Fer2_BFD-like"/>
    <property type="match status" value="1"/>
</dbReference>
<gene>
    <name evidence="5" type="ORF">D3272_04660</name>
</gene>
<dbReference type="PRINTS" id="PR00368">
    <property type="entry name" value="FADPNR"/>
</dbReference>
<accession>A0A4Q2RID5</accession>
<name>A0A4Q2RID5_9HYPH</name>
<dbReference type="Proteomes" id="UP000289411">
    <property type="component" value="Unassembled WGS sequence"/>
</dbReference>
<dbReference type="SUPFAM" id="SSF54292">
    <property type="entry name" value="2Fe-2S ferredoxin-like"/>
    <property type="match status" value="1"/>
</dbReference>
<dbReference type="OrthoDB" id="9801699at2"/>
<dbReference type="PANTHER" id="PTHR42949">
    <property type="entry name" value="ANAEROBIC GLYCEROL-3-PHOSPHATE DEHYDROGENASE SUBUNIT B"/>
    <property type="match status" value="1"/>
</dbReference>
<feature type="domain" description="BFD-like [2Fe-2S]-binding" evidence="3">
    <location>
        <begin position="484"/>
        <end position="534"/>
    </location>
</feature>
<dbReference type="InterPro" id="IPR023753">
    <property type="entry name" value="FAD/NAD-binding_dom"/>
</dbReference>
<dbReference type="Pfam" id="PF01266">
    <property type="entry name" value="DAO"/>
    <property type="match status" value="1"/>
</dbReference>
<reference evidence="5 6" key="1">
    <citation type="submission" date="2018-09" db="EMBL/GenBank/DDBJ databases">
        <authorList>
            <person name="Grouzdev D.S."/>
            <person name="Krutkina M.S."/>
        </authorList>
    </citation>
    <scope>NUCLEOTIDE SEQUENCE [LARGE SCALE GENOMIC DNA]</scope>
    <source>
        <strain evidence="5 6">RmlP001</strain>
    </source>
</reference>
<dbReference type="GO" id="GO:0016491">
    <property type="term" value="F:oxidoreductase activity"/>
    <property type="evidence" value="ECO:0007669"/>
    <property type="project" value="UniProtKB-KW"/>
</dbReference>
<sequence length="965" mass="99525">MPDGSHGLAFSFEGRRIAAVPGQSLAAALAAAGELTLGTGKDGSPRGAFCGMGVCHDCLVVVDGRAGRRACMTKVRDGLAVTRQPLRPDPRDPALRALAMPTIAPSERACDVLVVGAGPAGLAAALAARGAGASVILVDERVSPGGQYYKQPATEDERGRMDAQARAGAALIARTLAAGVEVLDGTAVWGAERGRDGRLRIAALRDGTGLALVPRALVVATGAFERAPVLSGWTLPGVMTAGALQTMLRADGAVPRGRILVAGNGPLNLQVAAEAVRRGARVVGVVEAAPAPAQAASLALLRADPKLAIVGAATVARLRAAGVPVHWGCRVVGIAGADRAERVRIARHDDGTAEVSQTVEIVADIVAMGEGFSPADELPRLLGCRRVPDGRGDLRTLRDPDGRSSLPDVFVAGEAGRFGGARVAEAEGQLAGRAAARDLGHEVPGRDDALRRSLARHETFQAALWRVFAAPAPDLVRADASTAVCRCEAVTLGQIRDAIARHAVADLPTLKRLTRAGMGRCQGRYCAEALAGLLGGSTGDERAGFAPQAPLRPVPLMALAAEQPEWSGHRRSLLPAWHGGDGAAEAPRNTEVAVIGAGIAGLSTALFLARAGRDVLVIERSEPNALASGGNAGSLHAQLLSFDHGARAAGVAGPAARTLPLQRDAIALWAALQDEFGADFEMAMTGGLMVAETERDLAFLAAKAAVERAQGVETELIDAAALRRREPALSERFLGAAFCAAEGKINPLVATQAILEAAAAAGARVLRRAAVTAIAREGSGFRIETARGPVRAGKVVDAAGAFAAVVGRMLGVDVPVHGAPLQMVVTEPAAPTIRHLVAHADRHLTLKQAGNGAFIIGGGWTAGLDPVHRHPRPLLASLAGNLWVAQRVVPCLDRLHVVRSWAAMNIDIDGAPILGEDPRVPGLFHAVTSNGYTLGPIVGRITADLVDRGATDRDVSGFSIARFIG</sequence>
<dbReference type="GO" id="GO:0051536">
    <property type="term" value="F:iron-sulfur cluster binding"/>
    <property type="evidence" value="ECO:0007669"/>
    <property type="project" value="InterPro"/>
</dbReference>
<dbReference type="InterPro" id="IPR036188">
    <property type="entry name" value="FAD/NAD-bd_sf"/>
</dbReference>
<evidence type="ECO:0000313" key="5">
    <source>
        <dbReference type="EMBL" id="RYB06630.1"/>
    </source>
</evidence>